<dbReference type="Pfam" id="PF03364">
    <property type="entry name" value="Polyketide_cyc"/>
    <property type="match status" value="1"/>
</dbReference>
<dbReference type="PANTHER" id="PTHR12901:SF10">
    <property type="entry name" value="COENZYME Q-BINDING PROTEIN COQ10, MITOCHONDRIAL"/>
    <property type="match status" value="1"/>
</dbReference>
<evidence type="ECO:0000256" key="1">
    <source>
        <dbReference type="ARBA" id="ARBA00008918"/>
    </source>
</evidence>
<dbReference type="InterPro" id="IPR005031">
    <property type="entry name" value="COQ10_START"/>
</dbReference>
<dbReference type="Proteomes" id="UP001595533">
    <property type="component" value="Unassembled WGS sequence"/>
</dbReference>
<name>A0ABV7J653_9GAMM</name>
<dbReference type="Gene3D" id="3.30.530.20">
    <property type="match status" value="1"/>
</dbReference>
<protein>
    <submittedName>
        <fullName evidence="4">Type II toxin-antitoxin system RatA family toxin</fullName>
    </submittedName>
</protein>
<evidence type="ECO:0000259" key="3">
    <source>
        <dbReference type="Pfam" id="PF03364"/>
    </source>
</evidence>
<evidence type="ECO:0000313" key="4">
    <source>
        <dbReference type="EMBL" id="MFC3193545.1"/>
    </source>
</evidence>
<accession>A0ABV7J653</accession>
<keyword evidence="5" id="KW-1185">Reference proteome</keyword>
<dbReference type="PANTHER" id="PTHR12901">
    <property type="entry name" value="SPERM PROTEIN HOMOLOG"/>
    <property type="match status" value="1"/>
</dbReference>
<feature type="domain" description="Coenzyme Q-binding protein COQ10 START" evidence="3">
    <location>
        <begin position="10"/>
        <end position="137"/>
    </location>
</feature>
<evidence type="ECO:0000256" key="2">
    <source>
        <dbReference type="ARBA" id="ARBA00022649"/>
    </source>
</evidence>
<dbReference type="RefSeq" id="WP_077410421.1">
    <property type="nucleotide sequence ID" value="NZ_JBHRTS010000002.1"/>
</dbReference>
<sequence length="146" mass="16757">MSEIVKSALVPYDSEQMLSLVNHVQAYPEFLQWCRRGFVQHQFENGYEAGMLIKIKGIQVEFVTRNEIIREAEKTRMLMSLISGPFQSLSGEWRFLQFPELGSKVELQLSYEIRSQVIGKMFAKGFDQIAGRLVNDFVNRAGAVYA</sequence>
<comment type="caution">
    <text evidence="4">The sequence shown here is derived from an EMBL/GenBank/DDBJ whole genome shotgun (WGS) entry which is preliminary data.</text>
</comment>
<evidence type="ECO:0000313" key="5">
    <source>
        <dbReference type="Proteomes" id="UP001595533"/>
    </source>
</evidence>
<dbReference type="EMBL" id="JBHRTS010000002">
    <property type="protein sequence ID" value="MFC3193545.1"/>
    <property type="molecule type" value="Genomic_DNA"/>
</dbReference>
<dbReference type="InterPro" id="IPR023393">
    <property type="entry name" value="START-like_dom_sf"/>
</dbReference>
<dbReference type="SUPFAM" id="SSF55961">
    <property type="entry name" value="Bet v1-like"/>
    <property type="match status" value="1"/>
</dbReference>
<proteinExistence type="inferred from homology"/>
<gene>
    <name evidence="4" type="ORF">ACFODZ_04725</name>
</gene>
<dbReference type="InterPro" id="IPR044996">
    <property type="entry name" value="COQ10-like"/>
</dbReference>
<comment type="similarity">
    <text evidence="1">Belongs to the ribosome association toxin RatA family.</text>
</comment>
<reference evidence="5" key="1">
    <citation type="journal article" date="2019" name="Int. J. Syst. Evol. Microbiol.">
        <title>The Global Catalogue of Microorganisms (GCM) 10K type strain sequencing project: providing services to taxonomists for standard genome sequencing and annotation.</title>
        <authorList>
            <consortium name="The Broad Institute Genomics Platform"/>
            <consortium name="The Broad Institute Genome Sequencing Center for Infectious Disease"/>
            <person name="Wu L."/>
            <person name="Ma J."/>
        </authorList>
    </citation>
    <scope>NUCLEOTIDE SEQUENCE [LARGE SCALE GENOMIC DNA]</scope>
    <source>
        <strain evidence="5">KCTC 42953</strain>
    </source>
</reference>
<keyword evidence="2" id="KW-1277">Toxin-antitoxin system</keyword>
<organism evidence="4 5">
    <name type="scientific">Marinicella sediminis</name>
    <dbReference type="NCBI Taxonomy" id="1792834"/>
    <lineage>
        <taxon>Bacteria</taxon>
        <taxon>Pseudomonadati</taxon>
        <taxon>Pseudomonadota</taxon>
        <taxon>Gammaproteobacteria</taxon>
        <taxon>Lysobacterales</taxon>
        <taxon>Marinicellaceae</taxon>
        <taxon>Marinicella</taxon>
    </lineage>
</organism>
<dbReference type="CDD" id="cd07813">
    <property type="entry name" value="COQ10p_like"/>
    <property type="match status" value="1"/>
</dbReference>